<protein>
    <submittedName>
        <fullName evidence="3">Uncharacterized protein</fullName>
    </submittedName>
</protein>
<keyword evidence="2" id="KW-0472">Membrane</keyword>
<keyword evidence="2" id="KW-0812">Transmembrane</keyword>
<dbReference type="EMBL" id="FMZW01000038">
    <property type="protein sequence ID" value="SDE89838.1"/>
    <property type="molecule type" value="Genomic_DNA"/>
</dbReference>
<name>A0A1G7GNT3_9BRAD</name>
<reference evidence="3 4" key="1">
    <citation type="submission" date="2016-10" db="EMBL/GenBank/DDBJ databases">
        <authorList>
            <person name="de Groot N.N."/>
        </authorList>
    </citation>
    <scope>NUCLEOTIDE SEQUENCE [LARGE SCALE GENOMIC DNA]</scope>
    <source>
        <strain evidence="3 4">R5</strain>
    </source>
</reference>
<evidence type="ECO:0000313" key="3">
    <source>
        <dbReference type="EMBL" id="SDE89838.1"/>
    </source>
</evidence>
<organism evidence="3 4">
    <name type="scientific">Bradyrhizobium brasilense</name>
    <dbReference type="NCBI Taxonomy" id="1419277"/>
    <lineage>
        <taxon>Bacteria</taxon>
        <taxon>Pseudomonadati</taxon>
        <taxon>Pseudomonadota</taxon>
        <taxon>Alphaproteobacteria</taxon>
        <taxon>Hyphomicrobiales</taxon>
        <taxon>Nitrobacteraceae</taxon>
        <taxon>Bradyrhizobium</taxon>
    </lineage>
</organism>
<feature type="compositionally biased region" description="Low complexity" evidence="1">
    <location>
        <begin position="106"/>
        <end position="120"/>
    </location>
</feature>
<sequence length="128" mass="12904">MRLTLCWYRNLAGLADVSSPSRLCLSLKPHRAISDQHMFKTKFAIVVAAGLILAPAPLLAQNTGGTPLPPRPGDRAAPSNGVGGTALPTQSGQRVAPSSGTGGGSAAPALPGGPTGTTTGNADNPQRR</sequence>
<feature type="transmembrane region" description="Helical" evidence="2">
    <location>
        <begin position="43"/>
        <end position="60"/>
    </location>
</feature>
<feature type="region of interest" description="Disordered" evidence="1">
    <location>
        <begin position="59"/>
        <end position="128"/>
    </location>
</feature>
<dbReference type="AlphaFoldDB" id="A0A1G7GNT3"/>
<keyword evidence="2" id="KW-1133">Transmembrane helix</keyword>
<accession>A0A1G7GNT3</accession>
<dbReference type="Proteomes" id="UP000199245">
    <property type="component" value="Unassembled WGS sequence"/>
</dbReference>
<evidence type="ECO:0000256" key="2">
    <source>
        <dbReference type="SAM" id="Phobius"/>
    </source>
</evidence>
<proteinExistence type="predicted"/>
<gene>
    <name evidence="3" type="ORF">SAMN05216337_103869</name>
</gene>
<evidence type="ECO:0000313" key="4">
    <source>
        <dbReference type="Proteomes" id="UP000199245"/>
    </source>
</evidence>
<dbReference type="RefSeq" id="WP_057016192.1">
    <property type="nucleotide sequence ID" value="NZ_FMZW01000038.1"/>
</dbReference>
<evidence type="ECO:0000256" key="1">
    <source>
        <dbReference type="SAM" id="MobiDB-lite"/>
    </source>
</evidence>